<organism evidence="2 3">
    <name type="scientific">Caerostris darwini</name>
    <dbReference type="NCBI Taxonomy" id="1538125"/>
    <lineage>
        <taxon>Eukaryota</taxon>
        <taxon>Metazoa</taxon>
        <taxon>Ecdysozoa</taxon>
        <taxon>Arthropoda</taxon>
        <taxon>Chelicerata</taxon>
        <taxon>Arachnida</taxon>
        <taxon>Araneae</taxon>
        <taxon>Araneomorphae</taxon>
        <taxon>Entelegynae</taxon>
        <taxon>Araneoidea</taxon>
        <taxon>Araneidae</taxon>
        <taxon>Caerostris</taxon>
    </lineage>
</organism>
<name>A0AAV4P5M9_9ARAC</name>
<accession>A0AAV4P5M9</accession>
<feature type="signal peptide" evidence="1">
    <location>
        <begin position="1"/>
        <end position="25"/>
    </location>
</feature>
<evidence type="ECO:0000313" key="3">
    <source>
        <dbReference type="Proteomes" id="UP001054837"/>
    </source>
</evidence>
<feature type="chain" id="PRO_5043674603" evidence="1">
    <location>
        <begin position="26"/>
        <end position="246"/>
    </location>
</feature>
<dbReference type="Proteomes" id="UP001054837">
    <property type="component" value="Unassembled WGS sequence"/>
</dbReference>
<comment type="caution">
    <text evidence="2">The sequence shown here is derived from an EMBL/GenBank/DDBJ whole genome shotgun (WGS) entry which is preliminary data.</text>
</comment>
<dbReference type="EMBL" id="BPLQ01002387">
    <property type="protein sequence ID" value="GIX92334.1"/>
    <property type="molecule type" value="Genomic_DNA"/>
</dbReference>
<dbReference type="AlphaFoldDB" id="A0AAV4P5M9"/>
<sequence>MTIAPAMTMKVLVFSLFLLFGMSDACIEVECNELNPIGDFLELGFLPNGEQLLNLCPKTLQFFECANRNIKECQGKTFEELAYVNDCKDESCVTARVALVYLTFDKVTKEICNRSSALHQGYMDNIDCIKNVLRNHDNCDGIITGADEKISEVLNNIENEHELSIRKRCLEAAVARACFTVQVDKACGEVARTTSVAFLRSLKPLVLSEGCYELDDDVADSKAKLLDDLDLNESLKNKFKDAFDLA</sequence>
<gene>
    <name evidence="2" type="primary">AVEN_75582_1</name>
    <name evidence="2" type="ORF">CDAR_621891</name>
</gene>
<keyword evidence="1" id="KW-0732">Signal</keyword>
<protein>
    <submittedName>
        <fullName evidence="2">Uncharacterized protein</fullName>
    </submittedName>
</protein>
<evidence type="ECO:0000256" key="1">
    <source>
        <dbReference type="SAM" id="SignalP"/>
    </source>
</evidence>
<keyword evidence="3" id="KW-1185">Reference proteome</keyword>
<proteinExistence type="predicted"/>
<reference evidence="2 3" key="1">
    <citation type="submission" date="2021-06" db="EMBL/GenBank/DDBJ databases">
        <title>Caerostris darwini draft genome.</title>
        <authorList>
            <person name="Kono N."/>
            <person name="Arakawa K."/>
        </authorList>
    </citation>
    <scope>NUCLEOTIDE SEQUENCE [LARGE SCALE GENOMIC DNA]</scope>
</reference>
<evidence type="ECO:0000313" key="2">
    <source>
        <dbReference type="EMBL" id="GIX92334.1"/>
    </source>
</evidence>